<organism evidence="3 4">
    <name type="scientific">Amedibacillus dolichus</name>
    <dbReference type="NCBI Taxonomy" id="31971"/>
    <lineage>
        <taxon>Bacteria</taxon>
        <taxon>Bacillati</taxon>
        <taxon>Bacillota</taxon>
        <taxon>Erysipelotrichia</taxon>
        <taxon>Erysipelotrichales</taxon>
        <taxon>Erysipelotrichaceae</taxon>
        <taxon>Amedibacillus</taxon>
    </lineage>
</organism>
<dbReference type="EMBL" id="JAGZMZ010000003">
    <property type="protein sequence ID" value="MBS4883520.1"/>
    <property type="molecule type" value="Genomic_DNA"/>
</dbReference>
<protein>
    <submittedName>
        <fullName evidence="3">DJ-1 family protein</fullName>
    </submittedName>
    <submittedName>
        <fullName evidence="2">DJ-1/PfpI family protein</fullName>
    </submittedName>
</protein>
<dbReference type="PANTHER" id="PTHR48094:SF12">
    <property type="entry name" value="PARKINSON DISEASE PROTEIN 7 HOMOLOG"/>
    <property type="match status" value="1"/>
</dbReference>
<dbReference type="CDD" id="cd03135">
    <property type="entry name" value="GATase1_DJ-1"/>
    <property type="match status" value="1"/>
</dbReference>
<comment type="caution">
    <text evidence="3">The sequence shown here is derived from an EMBL/GenBank/DDBJ whole genome shotgun (WGS) entry which is preliminary data.</text>
</comment>
<dbReference type="InterPro" id="IPR002818">
    <property type="entry name" value="DJ-1/PfpI"/>
</dbReference>
<dbReference type="InterPro" id="IPR050325">
    <property type="entry name" value="Prot/Nucl_acid_deglycase"/>
</dbReference>
<dbReference type="NCBIfam" id="TIGR01383">
    <property type="entry name" value="not_thiJ"/>
    <property type="match status" value="1"/>
</dbReference>
<reference evidence="2" key="2">
    <citation type="submission" date="2021-02" db="EMBL/GenBank/DDBJ databases">
        <title>Infant gut strain persistence is associated with maternal origin, phylogeny, and functional potential including surface adhesion and iron acquisition.</title>
        <authorList>
            <person name="Lou Y.C."/>
        </authorList>
    </citation>
    <scope>NUCLEOTIDE SEQUENCE</scope>
    <source>
        <strain evidence="2">L3_108_103G1_dasL3_108_103G1_concoct_2</strain>
    </source>
</reference>
<dbReference type="Pfam" id="PF01965">
    <property type="entry name" value="DJ-1_PfpI"/>
    <property type="match status" value="1"/>
</dbReference>
<keyword evidence="4" id="KW-1185">Reference proteome</keyword>
<evidence type="ECO:0000313" key="2">
    <source>
        <dbReference type="EMBL" id="MBS4883520.1"/>
    </source>
</evidence>
<accession>A0A415PR66</accession>
<evidence type="ECO:0000313" key="4">
    <source>
        <dbReference type="Proteomes" id="UP000284868"/>
    </source>
</evidence>
<dbReference type="PANTHER" id="PTHR48094">
    <property type="entry name" value="PROTEIN/NUCLEIC ACID DEGLYCASE DJ-1-RELATED"/>
    <property type="match status" value="1"/>
</dbReference>
<dbReference type="Proteomes" id="UP000753219">
    <property type="component" value="Unassembled WGS sequence"/>
</dbReference>
<feature type="domain" description="DJ-1/PfpI" evidence="1">
    <location>
        <begin position="2"/>
        <end position="160"/>
    </location>
</feature>
<dbReference type="RefSeq" id="WP_004797460.1">
    <property type="nucleotide sequence ID" value="NZ_CABKNA010000017.1"/>
</dbReference>
<dbReference type="InterPro" id="IPR006287">
    <property type="entry name" value="DJ-1"/>
</dbReference>
<dbReference type="GeneID" id="92792440"/>
<evidence type="ECO:0000313" key="3">
    <source>
        <dbReference type="EMBL" id="RHM15237.1"/>
    </source>
</evidence>
<dbReference type="InterPro" id="IPR029062">
    <property type="entry name" value="Class_I_gatase-like"/>
</dbReference>
<dbReference type="Gene3D" id="3.40.50.880">
    <property type="match status" value="1"/>
</dbReference>
<reference evidence="3 4" key="1">
    <citation type="submission" date="2018-08" db="EMBL/GenBank/DDBJ databases">
        <title>A genome reference for cultivated species of the human gut microbiota.</title>
        <authorList>
            <person name="Zou Y."/>
            <person name="Xue W."/>
            <person name="Luo G."/>
        </authorList>
    </citation>
    <scope>NUCLEOTIDE SEQUENCE [LARGE SCALE GENOMIC DNA]</scope>
    <source>
        <strain evidence="3 4">AF35-6BH</strain>
    </source>
</reference>
<name>A0A415PR66_9FIRM</name>
<dbReference type="Proteomes" id="UP000284868">
    <property type="component" value="Unassembled WGS sequence"/>
</dbReference>
<dbReference type="GO" id="GO:0005737">
    <property type="term" value="C:cytoplasm"/>
    <property type="evidence" value="ECO:0007669"/>
    <property type="project" value="TreeGrafter"/>
</dbReference>
<dbReference type="OrthoDB" id="9800516at2"/>
<dbReference type="AlphaFoldDB" id="A0A415PR66"/>
<proteinExistence type="predicted"/>
<sequence>MNVLCIMKDGFEELEAVGTIALLRRAGIDVDVCTSDANKVSGRFNLTLQPVKDLKEVDPTSYDALFLPGGPHYQTLESDAYIMEILSSYIHSNKVVAAICAAPTILGRAGYLKNKNYTCFTSMNEDFGGTYVDRYAVIDGNIITGRSAAAVIDFAFALIEKLLGKESCDKVKASIYY</sequence>
<evidence type="ECO:0000259" key="1">
    <source>
        <dbReference type="Pfam" id="PF01965"/>
    </source>
</evidence>
<gene>
    <name evidence="3" type="ORF">DWZ83_00870</name>
    <name evidence="2" type="ORF">KHZ85_02010</name>
</gene>
<dbReference type="EMBL" id="QRPK01000002">
    <property type="protein sequence ID" value="RHM15237.1"/>
    <property type="molecule type" value="Genomic_DNA"/>
</dbReference>
<dbReference type="SUPFAM" id="SSF52317">
    <property type="entry name" value="Class I glutamine amidotransferase-like"/>
    <property type="match status" value="1"/>
</dbReference>